<evidence type="ECO:0000256" key="2">
    <source>
        <dbReference type="HAMAP-Rule" id="MF_00003"/>
    </source>
</evidence>
<dbReference type="InterPro" id="IPR015946">
    <property type="entry name" value="KH_dom-like_a/b"/>
</dbReference>
<dbReference type="PANTHER" id="PTHR33515:SF1">
    <property type="entry name" value="RIBOSOME-BINDING FACTOR A, CHLOROPLASTIC-RELATED"/>
    <property type="match status" value="1"/>
</dbReference>
<name>A0A318MVX2_9PROT</name>
<dbReference type="Proteomes" id="UP000247565">
    <property type="component" value="Unassembled WGS sequence"/>
</dbReference>
<dbReference type="PANTHER" id="PTHR33515">
    <property type="entry name" value="RIBOSOME-BINDING FACTOR A, CHLOROPLASTIC-RELATED"/>
    <property type="match status" value="1"/>
</dbReference>
<dbReference type="InterPro" id="IPR023799">
    <property type="entry name" value="RbfA_dom_sf"/>
</dbReference>
<dbReference type="HAMAP" id="MF_00003">
    <property type="entry name" value="RbfA"/>
    <property type="match status" value="1"/>
</dbReference>
<proteinExistence type="inferred from homology"/>
<dbReference type="AlphaFoldDB" id="A0A318MVX2"/>
<accession>A0A318MVX2</accession>
<sequence length="142" mass="16487">MDKFIVTGKDFLKKDSKKGPSQRQLRVAEEIRHILADLFIRIEFRVPELQGQKFTVTEVRMTPDLRHAIVYISHLGKSDVGDFLPALKRVAPYLRNQLSQKIRLKFLPDLRFQPDTTLDYAAKIDAVLNSPEVLRDLEKENQ</sequence>
<dbReference type="NCBIfam" id="NF001802">
    <property type="entry name" value="PRK00521.2-5"/>
    <property type="match status" value="1"/>
</dbReference>
<protein>
    <recommendedName>
        <fullName evidence="2">Ribosome-binding factor A</fullName>
    </recommendedName>
</protein>
<keyword evidence="1 2" id="KW-0690">Ribosome biogenesis</keyword>
<organism evidence="3 4">
    <name type="scientific">Commensalibacter melissae</name>
    <dbReference type="NCBI Taxonomy" id="2070537"/>
    <lineage>
        <taxon>Bacteria</taxon>
        <taxon>Pseudomonadati</taxon>
        <taxon>Pseudomonadota</taxon>
        <taxon>Alphaproteobacteria</taxon>
        <taxon>Acetobacterales</taxon>
        <taxon>Acetobacteraceae</taxon>
    </lineage>
</organism>
<dbReference type="GO" id="GO:0030490">
    <property type="term" value="P:maturation of SSU-rRNA"/>
    <property type="evidence" value="ECO:0007669"/>
    <property type="project" value="UniProtKB-UniRule"/>
</dbReference>
<keyword evidence="4" id="KW-1185">Reference proteome</keyword>
<dbReference type="OrthoDB" id="9805051at2"/>
<dbReference type="GO" id="GO:0005829">
    <property type="term" value="C:cytosol"/>
    <property type="evidence" value="ECO:0007669"/>
    <property type="project" value="TreeGrafter"/>
</dbReference>
<dbReference type="NCBIfam" id="TIGR00082">
    <property type="entry name" value="rbfA"/>
    <property type="match status" value="1"/>
</dbReference>
<gene>
    <name evidence="2" type="primary">rbfA</name>
    <name evidence="3" type="ORF">DK869_05980</name>
</gene>
<dbReference type="EMBL" id="QGLT01000003">
    <property type="protein sequence ID" value="PXZ00184.1"/>
    <property type="molecule type" value="Genomic_DNA"/>
</dbReference>
<evidence type="ECO:0000313" key="3">
    <source>
        <dbReference type="EMBL" id="PXZ00184.1"/>
    </source>
</evidence>
<evidence type="ECO:0000256" key="1">
    <source>
        <dbReference type="ARBA" id="ARBA00022517"/>
    </source>
</evidence>
<comment type="similarity">
    <text evidence="2">Belongs to the RbfA family.</text>
</comment>
<dbReference type="InterPro" id="IPR000238">
    <property type="entry name" value="RbfA"/>
</dbReference>
<dbReference type="Pfam" id="PF02033">
    <property type="entry name" value="RBFA"/>
    <property type="match status" value="1"/>
</dbReference>
<comment type="caution">
    <text evidence="3">The sequence shown here is derived from an EMBL/GenBank/DDBJ whole genome shotgun (WGS) entry which is preliminary data.</text>
</comment>
<dbReference type="GO" id="GO:0043024">
    <property type="term" value="F:ribosomal small subunit binding"/>
    <property type="evidence" value="ECO:0007669"/>
    <property type="project" value="TreeGrafter"/>
</dbReference>
<dbReference type="Gene3D" id="3.30.300.20">
    <property type="match status" value="1"/>
</dbReference>
<comment type="subcellular location">
    <subcellularLocation>
        <location evidence="2">Cytoplasm</location>
    </subcellularLocation>
</comment>
<reference evidence="3 4" key="1">
    <citation type="submission" date="2018-05" db="EMBL/GenBank/DDBJ databases">
        <title>Reference genomes for bee gut microbiota database.</title>
        <authorList>
            <person name="Ellegaard K.M."/>
        </authorList>
    </citation>
    <scope>NUCLEOTIDE SEQUENCE [LARGE SCALE GENOMIC DNA]</scope>
    <source>
        <strain evidence="3 4">ESL0284</strain>
    </source>
</reference>
<dbReference type="SUPFAM" id="SSF89919">
    <property type="entry name" value="Ribosome-binding factor A, RbfA"/>
    <property type="match status" value="1"/>
</dbReference>
<keyword evidence="2" id="KW-0963">Cytoplasm</keyword>
<comment type="function">
    <text evidence="2">One of several proteins that assist in the late maturation steps of the functional core of the 30S ribosomal subunit. Associates with free 30S ribosomal subunits (but not with 30S subunits that are part of 70S ribosomes or polysomes). Required for efficient processing of 16S rRNA. May interact with the 5'-terminal helix region of 16S rRNA.</text>
</comment>
<comment type="subunit">
    <text evidence="2">Monomer. Binds 30S ribosomal subunits, but not 50S ribosomal subunits or 70S ribosomes.</text>
</comment>
<dbReference type="RefSeq" id="WP_110439107.1">
    <property type="nucleotide sequence ID" value="NZ_CP046393.1"/>
</dbReference>
<evidence type="ECO:0000313" key="4">
    <source>
        <dbReference type="Proteomes" id="UP000247565"/>
    </source>
</evidence>